<dbReference type="EMBL" id="LIAE01008670">
    <property type="protein sequence ID" value="PAV73001.1"/>
    <property type="molecule type" value="Genomic_DNA"/>
</dbReference>
<protein>
    <submittedName>
        <fullName evidence="2">Uncharacterized protein</fullName>
    </submittedName>
</protein>
<proteinExistence type="predicted"/>
<feature type="region of interest" description="Disordered" evidence="1">
    <location>
        <begin position="103"/>
        <end position="122"/>
    </location>
</feature>
<evidence type="ECO:0000256" key="1">
    <source>
        <dbReference type="SAM" id="MobiDB-lite"/>
    </source>
</evidence>
<comment type="caution">
    <text evidence="2">The sequence shown here is derived from an EMBL/GenBank/DDBJ whole genome shotgun (WGS) entry which is preliminary data.</text>
</comment>
<dbReference type="Proteomes" id="UP000218231">
    <property type="component" value="Unassembled WGS sequence"/>
</dbReference>
<accession>A0A2A2KGC5</accession>
<feature type="compositionally biased region" description="Basic and acidic residues" evidence="1">
    <location>
        <begin position="103"/>
        <end position="121"/>
    </location>
</feature>
<organism evidence="2 3">
    <name type="scientific">Diploscapter pachys</name>
    <dbReference type="NCBI Taxonomy" id="2018661"/>
    <lineage>
        <taxon>Eukaryota</taxon>
        <taxon>Metazoa</taxon>
        <taxon>Ecdysozoa</taxon>
        <taxon>Nematoda</taxon>
        <taxon>Chromadorea</taxon>
        <taxon>Rhabditida</taxon>
        <taxon>Rhabditina</taxon>
        <taxon>Rhabditomorpha</taxon>
        <taxon>Rhabditoidea</taxon>
        <taxon>Rhabditidae</taxon>
        <taxon>Diploscapter</taxon>
    </lineage>
</organism>
<name>A0A2A2KGC5_9BILA</name>
<evidence type="ECO:0000313" key="2">
    <source>
        <dbReference type="EMBL" id="PAV73001.1"/>
    </source>
</evidence>
<reference evidence="2 3" key="1">
    <citation type="journal article" date="2017" name="Curr. Biol.">
        <title>Genome architecture and evolution of a unichromosomal asexual nematode.</title>
        <authorList>
            <person name="Fradin H."/>
            <person name="Zegar C."/>
            <person name="Gutwein M."/>
            <person name="Lucas J."/>
            <person name="Kovtun M."/>
            <person name="Corcoran D."/>
            <person name="Baugh L.R."/>
            <person name="Kiontke K."/>
            <person name="Gunsalus K."/>
            <person name="Fitch D.H."/>
            <person name="Piano F."/>
        </authorList>
    </citation>
    <scope>NUCLEOTIDE SEQUENCE [LARGE SCALE GENOMIC DNA]</scope>
    <source>
        <strain evidence="2">PF1309</strain>
    </source>
</reference>
<sequence>MERGRSCAMHADEGWNRIEEIEENGLKGWNWDGDGKGMQQKQKDEEMQRRLLIAAKGNNHNYWYFFAMRSISVDGPTVPHVDSAPVHTHSGFCLPIHTQLEERRFESEGEKEDPKSKDRGAVRVQNASIRYLI</sequence>
<dbReference type="AlphaFoldDB" id="A0A2A2KGC5"/>
<keyword evidence="3" id="KW-1185">Reference proteome</keyword>
<gene>
    <name evidence="2" type="ORF">WR25_13426</name>
</gene>
<evidence type="ECO:0000313" key="3">
    <source>
        <dbReference type="Proteomes" id="UP000218231"/>
    </source>
</evidence>